<comment type="similarity">
    <text evidence="1 4">Belongs to the short-chain dehydrogenases/reductases (SDR) family.</text>
</comment>
<dbReference type="InterPro" id="IPR036291">
    <property type="entry name" value="NAD(P)-bd_dom_sf"/>
</dbReference>
<dbReference type="CDD" id="cd05233">
    <property type="entry name" value="SDR_c"/>
    <property type="match status" value="1"/>
</dbReference>
<comment type="caution">
    <text evidence="6">The sequence shown here is derived from an EMBL/GenBank/DDBJ whole genome shotgun (WGS) entry which is preliminary data.</text>
</comment>
<dbReference type="InterPro" id="IPR002347">
    <property type="entry name" value="SDR_fam"/>
</dbReference>
<dbReference type="Pfam" id="PF00106">
    <property type="entry name" value="adh_short"/>
    <property type="match status" value="1"/>
</dbReference>
<accession>A0A418T234</accession>
<dbReference type="PANTHER" id="PTHR24321">
    <property type="entry name" value="DEHYDROGENASES, SHORT CHAIN"/>
    <property type="match status" value="1"/>
</dbReference>
<dbReference type="GO" id="GO:0016491">
    <property type="term" value="F:oxidoreductase activity"/>
    <property type="evidence" value="ECO:0007669"/>
    <property type="project" value="UniProtKB-KW"/>
</dbReference>
<evidence type="ECO:0000259" key="5">
    <source>
        <dbReference type="SMART" id="SM00822"/>
    </source>
</evidence>
<keyword evidence="2" id="KW-0560">Oxidoreductase</keyword>
<evidence type="ECO:0000313" key="7">
    <source>
        <dbReference type="Proteomes" id="UP000284202"/>
    </source>
</evidence>
<dbReference type="OrthoDB" id="9797020at2"/>
<dbReference type="InterPro" id="IPR006311">
    <property type="entry name" value="TAT_signal"/>
</dbReference>
<dbReference type="PROSITE" id="PS00061">
    <property type="entry name" value="ADH_SHORT"/>
    <property type="match status" value="1"/>
</dbReference>
<dbReference type="SMART" id="SM00822">
    <property type="entry name" value="PKS_KR"/>
    <property type="match status" value="1"/>
</dbReference>
<reference evidence="7" key="1">
    <citation type="submission" date="2018-09" db="EMBL/GenBank/DDBJ databases">
        <title>Acidovorax cavernicola nov. sp. isolated from Gruta de las Maravillas (Aracena, Spain).</title>
        <authorList>
            <person name="Jurado V."/>
            <person name="Gutierrez-Patricio S."/>
            <person name="Gonzalez-Pimentel J.L."/>
            <person name="Miller A.Z."/>
            <person name="Laiz L."/>
            <person name="Saiz-Jimenez C."/>
        </authorList>
    </citation>
    <scope>NUCLEOTIDE SEQUENCE [LARGE SCALE GENOMIC DNA]</scope>
    <source>
        <strain evidence="7">1011MAR3C25</strain>
    </source>
</reference>
<evidence type="ECO:0000256" key="4">
    <source>
        <dbReference type="RuleBase" id="RU000363"/>
    </source>
</evidence>
<gene>
    <name evidence="6" type="ORF">D3P04_05845</name>
</gene>
<evidence type="ECO:0000256" key="1">
    <source>
        <dbReference type="ARBA" id="ARBA00006484"/>
    </source>
</evidence>
<dbReference type="SUPFAM" id="SSF51735">
    <property type="entry name" value="NAD(P)-binding Rossmann-fold domains"/>
    <property type="match status" value="1"/>
</dbReference>
<dbReference type="FunFam" id="3.40.50.720:FF:000084">
    <property type="entry name" value="Short-chain dehydrogenase reductase"/>
    <property type="match status" value="1"/>
</dbReference>
<keyword evidence="7" id="KW-1185">Reference proteome</keyword>
<evidence type="ECO:0000256" key="2">
    <source>
        <dbReference type="ARBA" id="ARBA00023002"/>
    </source>
</evidence>
<evidence type="ECO:0000256" key="3">
    <source>
        <dbReference type="ARBA" id="ARBA00023027"/>
    </source>
</evidence>
<dbReference type="PRINTS" id="PR00080">
    <property type="entry name" value="SDRFAMILY"/>
</dbReference>
<dbReference type="AlphaFoldDB" id="A0A418T234"/>
<sequence>MTDTRKPANPARRAMLGAAGGFAVGAIAGMAVGAGSRSPAPIALQADDRFAGKAVLVTGGTSGIGRATVELFAAQGATVAFCGRRAELGEEVQKSITSGGGQAKYIQANVRREKDVAWLLDQARQALGGLDIVIANAGITIQKPLHDYATPEWQDVIDTNLHGGFLTLKHSIPAMLKSGGGVVLVVASSAANVAGPAQSAYVASKAGLIGMVHSAALDYADKGIRINAINPGTTDTALVRRVAGMEDVPDAVWQVGSARWAESNVHGMKRMARPEEIAAFIVAMASPDLTFATGSALSSDGGMGVG</sequence>
<dbReference type="RefSeq" id="WP_119746847.1">
    <property type="nucleotide sequence ID" value="NZ_QZCG01000003.1"/>
</dbReference>
<dbReference type="EMBL" id="QZCG01000003">
    <property type="protein sequence ID" value="RJE87261.1"/>
    <property type="molecule type" value="Genomic_DNA"/>
</dbReference>
<name>A0A418T234_9RHOB</name>
<dbReference type="InterPro" id="IPR057326">
    <property type="entry name" value="KR_dom"/>
</dbReference>
<dbReference type="Gene3D" id="3.40.50.720">
    <property type="entry name" value="NAD(P)-binding Rossmann-like Domain"/>
    <property type="match status" value="1"/>
</dbReference>
<dbReference type="InterPro" id="IPR020904">
    <property type="entry name" value="Sc_DH/Rdtase_CS"/>
</dbReference>
<dbReference type="PROSITE" id="PS51318">
    <property type="entry name" value="TAT"/>
    <property type="match status" value="1"/>
</dbReference>
<dbReference type="Proteomes" id="UP000284202">
    <property type="component" value="Unassembled WGS sequence"/>
</dbReference>
<dbReference type="PANTHER" id="PTHR24321:SF8">
    <property type="entry name" value="ESTRADIOL 17-BETA-DEHYDROGENASE 8-RELATED"/>
    <property type="match status" value="1"/>
</dbReference>
<evidence type="ECO:0000313" key="6">
    <source>
        <dbReference type="EMBL" id="RJE87261.1"/>
    </source>
</evidence>
<feature type="domain" description="Ketoreductase" evidence="5">
    <location>
        <begin position="53"/>
        <end position="232"/>
    </location>
</feature>
<protein>
    <submittedName>
        <fullName evidence="6">SDR family oxidoreductase</fullName>
    </submittedName>
</protein>
<keyword evidence="3" id="KW-0520">NAD</keyword>
<dbReference type="PRINTS" id="PR00081">
    <property type="entry name" value="GDHRDH"/>
</dbReference>
<organism evidence="6 7">
    <name type="scientific">Paracoccus onubensis</name>
    <dbReference type="NCBI Taxonomy" id="1675788"/>
    <lineage>
        <taxon>Bacteria</taxon>
        <taxon>Pseudomonadati</taxon>
        <taxon>Pseudomonadota</taxon>
        <taxon>Alphaproteobacteria</taxon>
        <taxon>Rhodobacterales</taxon>
        <taxon>Paracoccaceae</taxon>
        <taxon>Paracoccus</taxon>
    </lineage>
</organism>
<proteinExistence type="inferred from homology"/>